<feature type="active site" description="Charge relay system" evidence="5">
    <location>
        <position position="205"/>
    </location>
</feature>
<dbReference type="PANTHER" id="PTHR43399:SF4">
    <property type="entry name" value="CELL WALL-ASSOCIATED PROTEASE"/>
    <property type="match status" value="1"/>
</dbReference>
<keyword evidence="9" id="KW-1185">Reference proteome</keyword>
<evidence type="ECO:0000256" key="6">
    <source>
        <dbReference type="SAM" id="SignalP"/>
    </source>
</evidence>
<evidence type="ECO:0000313" key="9">
    <source>
        <dbReference type="Proteomes" id="UP001168552"/>
    </source>
</evidence>
<gene>
    <name evidence="8" type="ORF">QWY31_13815</name>
</gene>
<dbReference type="InterPro" id="IPR013783">
    <property type="entry name" value="Ig-like_fold"/>
</dbReference>
<dbReference type="PANTHER" id="PTHR43399">
    <property type="entry name" value="SUBTILISIN-RELATED"/>
    <property type="match status" value="1"/>
</dbReference>
<evidence type="ECO:0000256" key="5">
    <source>
        <dbReference type="PROSITE-ProRule" id="PRU01240"/>
    </source>
</evidence>
<evidence type="ECO:0000256" key="1">
    <source>
        <dbReference type="ARBA" id="ARBA00011073"/>
    </source>
</evidence>
<dbReference type="PROSITE" id="PS00138">
    <property type="entry name" value="SUBTILASE_SER"/>
    <property type="match status" value="1"/>
</dbReference>
<protein>
    <submittedName>
        <fullName evidence="8">S8 family serine peptidase</fullName>
    </submittedName>
</protein>
<reference evidence="8" key="1">
    <citation type="submission" date="2023-06" db="EMBL/GenBank/DDBJ databases">
        <title>Cytophagales bacterium Strain LB-30, isolated from soil.</title>
        <authorList>
            <person name="Liu B."/>
        </authorList>
    </citation>
    <scope>NUCLEOTIDE SEQUENCE</scope>
    <source>
        <strain evidence="8">LB-30</strain>
    </source>
</reference>
<proteinExistence type="inferred from homology"/>
<feature type="active site" description="Charge relay system" evidence="5">
    <location>
        <position position="360"/>
    </location>
</feature>
<dbReference type="Gene3D" id="2.60.40.10">
    <property type="entry name" value="Immunoglobulins"/>
    <property type="match status" value="2"/>
</dbReference>
<evidence type="ECO:0000259" key="7">
    <source>
        <dbReference type="PROSITE" id="PS50093"/>
    </source>
</evidence>
<organism evidence="8 9">
    <name type="scientific">Shiella aurantiaca</name>
    <dbReference type="NCBI Taxonomy" id="3058365"/>
    <lineage>
        <taxon>Bacteria</taxon>
        <taxon>Pseudomonadati</taxon>
        <taxon>Bacteroidota</taxon>
        <taxon>Cytophagia</taxon>
        <taxon>Cytophagales</taxon>
        <taxon>Shiellaceae</taxon>
        <taxon>Shiella</taxon>
    </lineage>
</organism>
<dbReference type="RefSeq" id="WP_320005119.1">
    <property type="nucleotide sequence ID" value="NZ_JAUHJS010000007.1"/>
</dbReference>
<feature type="chain" id="PRO_5046155900" evidence="6">
    <location>
        <begin position="23"/>
        <end position="1381"/>
    </location>
</feature>
<dbReference type="InterPro" id="IPR023828">
    <property type="entry name" value="Peptidase_S8_Ser-AS"/>
</dbReference>
<dbReference type="EMBL" id="JAUHJS010000007">
    <property type="protein sequence ID" value="MDN4166581.1"/>
    <property type="molecule type" value="Genomic_DNA"/>
</dbReference>
<keyword evidence="4 5" id="KW-0720">Serine protease</keyword>
<dbReference type="CDD" id="cd00146">
    <property type="entry name" value="PKD"/>
    <property type="match status" value="1"/>
</dbReference>
<evidence type="ECO:0000313" key="8">
    <source>
        <dbReference type="EMBL" id="MDN4166581.1"/>
    </source>
</evidence>
<dbReference type="Pfam" id="PF18911">
    <property type="entry name" value="PKD_4"/>
    <property type="match status" value="1"/>
</dbReference>
<dbReference type="Pfam" id="PF19081">
    <property type="entry name" value="Ig_7"/>
    <property type="match status" value="1"/>
</dbReference>
<keyword evidence="2 5" id="KW-0645">Protease</keyword>
<dbReference type="InterPro" id="IPR036852">
    <property type="entry name" value="Peptidase_S8/S53_dom_sf"/>
</dbReference>
<dbReference type="InterPro" id="IPR022409">
    <property type="entry name" value="PKD/Chitinase_dom"/>
</dbReference>
<dbReference type="Proteomes" id="UP001168552">
    <property type="component" value="Unassembled WGS sequence"/>
</dbReference>
<dbReference type="Pfam" id="PF18962">
    <property type="entry name" value="Por_Secre_tail"/>
    <property type="match status" value="1"/>
</dbReference>
<dbReference type="InterPro" id="IPR000601">
    <property type="entry name" value="PKD_dom"/>
</dbReference>
<comment type="similarity">
    <text evidence="1 5">Belongs to the peptidase S8 family.</text>
</comment>
<dbReference type="NCBIfam" id="TIGR04183">
    <property type="entry name" value="Por_Secre_tail"/>
    <property type="match status" value="1"/>
</dbReference>
<name>A0ABT8F9F0_9BACT</name>
<dbReference type="InterPro" id="IPR015500">
    <property type="entry name" value="Peptidase_S8_subtilisin-rel"/>
</dbReference>
<dbReference type="SUPFAM" id="SSF49299">
    <property type="entry name" value="PKD domain"/>
    <property type="match status" value="1"/>
</dbReference>
<dbReference type="SUPFAM" id="SSF52743">
    <property type="entry name" value="Subtilisin-like"/>
    <property type="match status" value="1"/>
</dbReference>
<dbReference type="Gene3D" id="3.40.50.200">
    <property type="entry name" value="Peptidase S8/S53 domain"/>
    <property type="match status" value="1"/>
</dbReference>
<feature type="domain" description="PKD" evidence="7">
    <location>
        <begin position="925"/>
        <end position="973"/>
    </location>
</feature>
<dbReference type="PRINTS" id="PR00723">
    <property type="entry name" value="SUBTILISIN"/>
</dbReference>
<dbReference type="PROSITE" id="PS51892">
    <property type="entry name" value="SUBTILASE"/>
    <property type="match status" value="1"/>
</dbReference>
<sequence length="1381" mass="151807">MRKFFFLLVFLFGWSYMFSAQAQDFSPDQVIVKLKPETERGKRNLDLQQWSREKKSTARLTLPQAQKSAYLSNIYTLQIPEESDILSYIKELESYDNVLYAEPYYLPQLLYVPNDPAAQNGTQDYLQVIKAYDAWSLSKGDPSIIIGILDSGTKLDHEDLMENQYLNTQDPVNGIDDDQDGYIDNYLGWDWADGDNNPSPGNSGHGTFVAGVSSASADNRKGMAGTGFNSSYMPLKIFRSSTGTFNKGYEAIVYAADQGCKVINLSWGAAGNYSQFAQDVINYAVLEKDVVVVAAAGNTHAELDFYPASYDHVLSVGATYTNDILAGWATYSHKIDLVAPGHQVYSTNWTNTYSKDNGTSFSAPMVAGAAALLRARFPNLNALQIMERLRVTSDPSIYQIPENQAFLEKMGFGRLDMARAISEDGVVSVRAFDIRYTNGYGQYALANDTLRIEASITNYLSAVQNLKVTLQSTSPYVHIVQESISIPSLRTLESRSLEDSPWLVVLDANTPLGEKIDFRIDFSAPGYSDFQYFSVFTTSEEAIYQAGGLSFYHTAANDWGGQEIQNSRGLYWKDKKIARSGGLVLSHSDGMVAHNLPLSANSDIRSADFTATQNIRFDPQHTAKQVLSHRFGTGQNIEITQNIIHPELSTSGETVIIDYFLGNTDNTSLSNVRIAQFMDVAIGNESQNKIIYDPTRKMAYAIGINNGPIYTALALLSSQELTQHALDLGNFNGNTADLSGEFTDALLFEWLNSNSKSQAGQAGLGNNVALLFGGVIGTIPAKGHSEMSLAWLTASSIEELNALHQQVTDAYQVYKNTPPTSYVLTVCPGDEVIIDPPMGDLYNFYQAGSGTLLSNSDKLAMGILERDTLVYIRNTDRGYAGPMETIEVRVRPEQTLFSLSESLILYQSGTSAEVQLHDESTYASSWQWDFGNGYSSQVQHPKAYYSASGDYTIRLTTTSPWGCQDQYQATVQVRQRSERPQLSTQFSICKGESANLQASNTGLIRVYKEANLETLLYEGTSFTTDGLSTDTLFYVSNAEGSYESLPEVVQIKVYPLSPSFNLSPDTSAGANAAQVQLNNTSTDAVSFQWLINGTLFSEEDAPSFSLPNENTVTISLIAENEQGCNLQIDKTLTRGTLPAPQISDVQLCAGSSILLQPSGGQVFNFYEASTPPVLVHRGENFTVSPQTSQGYLISSADGLWEGERTEVQVTVITYQPSFSANTDPIDLNFNNLLILESDNSEAASYQWTINGEIKSTSATLRYAFLMPESISVSLEEKNAEGCVGHVSQQFTAEYLLSSGEEVDKEGFILYPNPASDYIFIETQLAGDAHFEVWSAQGQRVAVGVLSPALQLIPCSSWAAGLYSLQIVQGDKVWIKKIQISP</sequence>
<dbReference type="SMART" id="SM00089">
    <property type="entry name" value="PKD"/>
    <property type="match status" value="2"/>
</dbReference>
<accession>A0ABT8F9F0</accession>
<dbReference type="InterPro" id="IPR026444">
    <property type="entry name" value="Secre_tail"/>
</dbReference>
<dbReference type="InterPro" id="IPR000209">
    <property type="entry name" value="Peptidase_S8/S53_dom"/>
</dbReference>
<evidence type="ECO:0000256" key="3">
    <source>
        <dbReference type="ARBA" id="ARBA00022801"/>
    </source>
</evidence>
<dbReference type="Pfam" id="PF00082">
    <property type="entry name" value="Peptidase_S8"/>
    <property type="match status" value="1"/>
</dbReference>
<dbReference type="InterPro" id="IPR044023">
    <property type="entry name" value="Ig_7"/>
</dbReference>
<comment type="caution">
    <text evidence="8">The sequence shown here is derived from an EMBL/GenBank/DDBJ whole genome shotgun (WGS) entry which is preliminary data.</text>
</comment>
<evidence type="ECO:0000256" key="2">
    <source>
        <dbReference type="ARBA" id="ARBA00022670"/>
    </source>
</evidence>
<dbReference type="InterPro" id="IPR035986">
    <property type="entry name" value="PKD_dom_sf"/>
</dbReference>
<dbReference type="PROSITE" id="PS50093">
    <property type="entry name" value="PKD"/>
    <property type="match status" value="1"/>
</dbReference>
<keyword evidence="3 5" id="KW-0378">Hydrolase</keyword>
<feature type="active site" description="Charge relay system" evidence="5">
    <location>
        <position position="150"/>
    </location>
</feature>
<evidence type="ECO:0000256" key="4">
    <source>
        <dbReference type="ARBA" id="ARBA00022825"/>
    </source>
</evidence>
<dbReference type="InterPro" id="IPR051048">
    <property type="entry name" value="Peptidase_S8/S53_subtilisin"/>
</dbReference>
<feature type="signal peptide" evidence="6">
    <location>
        <begin position="1"/>
        <end position="22"/>
    </location>
</feature>
<keyword evidence="6" id="KW-0732">Signal</keyword>